<dbReference type="Proteomes" id="UP000027661">
    <property type="component" value="Unassembled WGS sequence"/>
</dbReference>
<reference evidence="4 5" key="1">
    <citation type="submission" date="2014-04" db="EMBL/GenBank/DDBJ databases">
        <authorList>
            <person name="Sears C."/>
            <person name="Carroll K."/>
            <person name="Sack B.R."/>
            <person name="Qadri F."/>
            <person name="Myers L.L."/>
            <person name="Chung G.-T."/>
            <person name="Escheverria P."/>
            <person name="Fraser C.M."/>
            <person name="Sadzewicz L."/>
            <person name="Shefchek K.A."/>
            <person name="Tallon L."/>
            <person name="Das S.P."/>
            <person name="Daugherty S."/>
            <person name="Mongodin E.F."/>
        </authorList>
    </citation>
    <scope>NUCLEOTIDE SEQUENCE [LARGE SCALE GENOMIC DNA]</scope>
    <source>
        <strain evidence="4 5">3975 RP4</strain>
    </source>
</reference>
<keyword evidence="1" id="KW-0812">Transmembrane</keyword>
<dbReference type="RefSeq" id="WP_032953095.1">
    <property type="nucleotide sequence ID" value="NZ_JNHM01000050.1"/>
</dbReference>
<keyword evidence="1" id="KW-0998">Cell outer membrane</keyword>
<evidence type="ECO:0000256" key="2">
    <source>
        <dbReference type="SAM" id="SignalP"/>
    </source>
</evidence>
<dbReference type="InterPro" id="IPR012910">
    <property type="entry name" value="Plug_dom"/>
</dbReference>
<dbReference type="InterPro" id="IPR037066">
    <property type="entry name" value="Plug_dom_sf"/>
</dbReference>
<keyword evidence="1" id="KW-1134">Transmembrane beta strand</keyword>
<dbReference type="Pfam" id="PF13715">
    <property type="entry name" value="CarbopepD_reg_2"/>
    <property type="match status" value="1"/>
</dbReference>
<dbReference type="SUPFAM" id="SSF56935">
    <property type="entry name" value="Porins"/>
    <property type="match status" value="1"/>
</dbReference>
<dbReference type="InterPro" id="IPR023997">
    <property type="entry name" value="TonB-dep_OMP_SusC/RagA_CS"/>
</dbReference>
<sequence>MLKRLKSVSMLLFLMGASTGAAYAVANPGVTDVKITQQTGTCTGVVVDATGETVIGASVVVKGTTNGTITGIDGDFSLSGVKQGDVIQVSFVGYLTQEIKFKGESLKIILQEDSQTLQEVVVVGYGGVQKAKTMTASAATVKMSELAKLPVASMSEGLGGRVTGVVTQQASGAPGENARIWIRGGENILYVIDDVVMDSGQGNEFFNRLRPDDIASMSILKDAAATAVYGPRAANGVVVIATKRGQEGAPTITLNQKVSIMTPAYRPKGLSSYEYALARNEAELASFQESPTFNDTELSKYYMGDLWQKGYGFEEIRNLVNERYNLGYSLQDINDLFDPLKTQGKNIQDYYSSYDPWDMFDHTQPMYQTNVSLRGGGERIKYYSSLGYMKQNGVSDKYSYEQVNMILNTDAMLLSDKSLKFTFNLNGNTSNNNKPADGEGVFNNAMYGDWMPKRPAAWSTGLPRKGSVEAQLNNGFNNTESYRFQMNAALKWSVPWVEGLSAQASLNFTTSYYHQRHFNHDQEGVYDNPYATAVSSYNPENANLYEKWNKYKLLTGIFQIDYTRSFGKHNLSAMVNYQSQVRKSNWTDAKKKGYPTTLAPQLDLGGTLVSAGGSAEEWGSASYIGRFTYDYDNKYLFQYSANYNGSLSYSPDKRWGYFQAFSLGWVMSDEVWFKNLVNPNIVNMIKLRGGFGLVGNEVGSPFSFLTQYAQSSNRILFGENMASNVGWYESDVANNLQWSSSKQYGIGLDFGFLKDRLTGSFDTFLYLNKGDVMDMTDDMIRVDILGMPNTPKINAPYTTSRKGGFEVSLNWQDKIGKVGYRVGVNYSYWDERVTRHSSSDSDWWTPTFDNIGKRPYVTNGESITYPYGLKTNGLHGSWQNMYNSLLHANNNMTLGTPALVDLNGDGRVNDYYVFNAEGSTPHTQFGVTLGADWNGFDLELFFQGATGARGAMPSPLRSQQSYMWNYGQYAFQNAYTPSNPDVDAALPTPVPEGNGFGYSYIDIWSFDASYLKLKNISLRYDLKRSVLKNLPVIQGLDLSFVVTNAFTWTKKSYPLKDLQDPEFITTGASIYNNNGTLGSYPTQRSYTLGVTVTL</sequence>
<comment type="caution">
    <text evidence="4">The sequence shown here is derived from an EMBL/GenBank/DDBJ whole genome shotgun (WGS) entry which is preliminary data.</text>
</comment>
<protein>
    <submittedName>
        <fullName evidence="4">TonB-linked outer membrane, SusC/RagA family protein</fullName>
    </submittedName>
</protein>
<proteinExistence type="inferred from homology"/>
<gene>
    <name evidence="4" type="ORF">M099_2991</name>
</gene>
<dbReference type="PATRIC" id="fig|1339352.3.peg.2860"/>
<keyword evidence="2" id="KW-0732">Signal</keyword>
<evidence type="ECO:0000256" key="1">
    <source>
        <dbReference type="PROSITE-ProRule" id="PRU01360"/>
    </source>
</evidence>
<dbReference type="Gene3D" id="2.60.40.1120">
    <property type="entry name" value="Carboxypeptidase-like, regulatory domain"/>
    <property type="match status" value="1"/>
</dbReference>
<dbReference type="SUPFAM" id="SSF49464">
    <property type="entry name" value="Carboxypeptidase regulatory domain-like"/>
    <property type="match status" value="1"/>
</dbReference>
<comment type="similarity">
    <text evidence="1">Belongs to the TonB-dependent receptor family.</text>
</comment>
<keyword evidence="1" id="KW-0813">Transport</keyword>
<name>A0A069SL98_PHOVU</name>
<comment type="subcellular location">
    <subcellularLocation>
        <location evidence="1">Cell outer membrane</location>
        <topology evidence="1">Multi-pass membrane protein</topology>
    </subcellularLocation>
</comment>
<dbReference type="InterPro" id="IPR039426">
    <property type="entry name" value="TonB-dep_rcpt-like"/>
</dbReference>
<dbReference type="PROSITE" id="PS52016">
    <property type="entry name" value="TONB_DEPENDENT_REC_3"/>
    <property type="match status" value="1"/>
</dbReference>
<evidence type="ECO:0000313" key="5">
    <source>
        <dbReference type="Proteomes" id="UP000027661"/>
    </source>
</evidence>
<dbReference type="InterPro" id="IPR008969">
    <property type="entry name" value="CarboxyPept-like_regulatory"/>
</dbReference>
<evidence type="ECO:0000259" key="3">
    <source>
        <dbReference type="Pfam" id="PF07715"/>
    </source>
</evidence>
<feature type="signal peptide" evidence="2">
    <location>
        <begin position="1"/>
        <end position="26"/>
    </location>
</feature>
<dbReference type="NCBIfam" id="TIGR04056">
    <property type="entry name" value="OMP_RagA_SusC"/>
    <property type="match status" value="1"/>
</dbReference>
<dbReference type="GO" id="GO:0009279">
    <property type="term" value="C:cell outer membrane"/>
    <property type="evidence" value="ECO:0007669"/>
    <property type="project" value="UniProtKB-SubCell"/>
</dbReference>
<feature type="chain" id="PRO_5001669839" evidence="2">
    <location>
        <begin position="27"/>
        <end position="1094"/>
    </location>
</feature>
<dbReference type="Gene3D" id="2.170.130.10">
    <property type="entry name" value="TonB-dependent receptor, plug domain"/>
    <property type="match status" value="1"/>
</dbReference>
<dbReference type="InterPro" id="IPR023996">
    <property type="entry name" value="TonB-dep_OMP_SusC/RagA"/>
</dbReference>
<accession>A0A069SL98</accession>
<dbReference type="Pfam" id="PF07715">
    <property type="entry name" value="Plug"/>
    <property type="match status" value="1"/>
</dbReference>
<dbReference type="AlphaFoldDB" id="A0A069SL98"/>
<keyword evidence="1" id="KW-0472">Membrane</keyword>
<organism evidence="4 5">
    <name type="scientific">Phocaeicola vulgatus str. 3975 RP4</name>
    <dbReference type="NCBI Taxonomy" id="1339352"/>
    <lineage>
        <taxon>Bacteria</taxon>
        <taxon>Pseudomonadati</taxon>
        <taxon>Bacteroidota</taxon>
        <taxon>Bacteroidia</taxon>
        <taxon>Bacteroidales</taxon>
        <taxon>Bacteroidaceae</taxon>
        <taxon>Phocaeicola</taxon>
    </lineage>
</organism>
<evidence type="ECO:0000313" key="4">
    <source>
        <dbReference type="EMBL" id="KDS52056.1"/>
    </source>
</evidence>
<dbReference type="NCBIfam" id="TIGR04057">
    <property type="entry name" value="SusC_RagA_signa"/>
    <property type="match status" value="1"/>
</dbReference>
<feature type="domain" description="TonB-dependent receptor plug" evidence="3">
    <location>
        <begin position="132"/>
        <end position="237"/>
    </location>
</feature>
<dbReference type="EMBL" id="JNHM01000050">
    <property type="protein sequence ID" value="KDS52056.1"/>
    <property type="molecule type" value="Genomic_DNA"/>
</dbReference>